<sequence>MELKVAAEKELKIYGAGVRLEDIHYRPCEKQLRDVEEKLVKVYGSVVGKLEVCEDGVIEEAIGLLKEAERRQVERIELCGRRLRFLPEAFGKLHGLVFLNLSHNH</sequence>
<proteinExistence type="predicted"/>
<comment type="caution">
    <text evidence="1">The sequence shown here is derived from an EMBL/GenBank/DDBJ whole genome shotgun (WGS) entry which is preliminary data.</text>
</comment>
<dbReference type="OrthoDB" id="1746956at2759"/>
<dbReference type="Proteomes" id="UP000796880">
    <property type="component" value="Unassembled WGS sequence"/>
</dbReference>
<gene>
    <name evidence="1" type="ORF">FNV43_RR25926</name>
</gene>
<evidence type="ECO:0000313" key="1">
    <source>
        <dbReference type="EMBL" id="KAF3431196.1"/>
    </source>
</evidence>
<name>A0A8K0DIR2_9ROSA</name>
<keyword evidence="2" id="KW-1185">Reference proteome</keyword>
<accession>A0A8K0DIR2</accession>
<reference evidence="1" key="1">
    <citation type="submission" date="2020-03" db="EMBL/GenBank/DDBJ databases">
        <title>A high-quality chromosome-level genome assembly of a woody plant with both climbing and erect habits, Rhamnella rubrinervis.</title>
        <authorList>
            <person name="Lu Z."/>
            <person name="Yang Y."/>
            <person name="Zhu X."/>
            <person name="Sun Y."/>
        </authorList>
    </citation>
    <scope>NUCLEOTIDE SEQUENCE</scope>
    <source>
        <strain evidence="1">BYM</strain>
        <tissue evidence="1">Leaf</tissue>
    </source>
</reference>
<evidence type="ECO:0000313" key="2">
    <source>
        <dbReference type="Proteomes" id="UP000796880"/>
    </source>
</evidence>
<dbReference type="AlphaFoldDB" id="A0A8K0DIR2"/>
<dbReference type="EMBL" id="VOIH02000012">
    <property type="protein sequence ID" value="KAF3431196.1"/>
    <property type="molecule type" value="Genomic_DNA"/>
</dbReference>
<organism evidence="1 2">
    <name type="scientific">Rhamnella rubrinervis</name>
    <dbReference type="NCBI Taxonomy" id="2594499"/>
    <lineage>
        <taxon>Eukaryota</taxon>
        <taxon>Viridiplantae</taxon>
        <taxon>Streptophyta</taxon>
        <taxon>Embryophyta</taxon>
        <taxon>Tracheophyta</taxon>
        <taxon>Spermatophyta</taxon>
        <taxon>Magnoliopsida</taxon>
        <taxon>eudicotyledons</taxon>
        <taxon>Gunneridae</taxon>
        <taxon>Pentapetalae</taxon>
        <taxon>rosids</taxon>
        <taxon>fabids</taxon>
        <taxon>Rosales</taxon>
        <taxon>Rhamnaceae</taxon>
        <taxon>rhamnoid group</taxon>
        <taxon>Rhamneae</taxon>
        <taxon>Rhamnella</taxon>
    </lineage>
</organism>
<protein>
    <submittedName>
        <fullName evidence="1">Uncharacterized protein</fullName>
    </submittedName>
</protein>